<dbReference type="InterPro" id="IPR000073">
    <property type="entry name" value="AB_hydrolase_1"/>
</dbReference>
<dbReference type="PRINTS" id="PR00111">
    <property type="entry name" value="ABHYDROLASE"/>
</dbReference>
<keyword evidence="5" id="KW-1185">Reference proteome</keyword>
<name>A0ABU8DIG1_ERWAP</name>
<comment type="similarity">
    <text evidence="2">Belongs to the AB hydrolase superfamily. FUS2 hydrolase family.</text>
</comment>
<protein>
    <submittedName>
        <fullName evidence="4">Alpha/beta fold hydrolase</fullName>
    </submittedName>
</protein>
<comment type="caution">
    <text evidence="4">The sequence shown here is derived from an EMBL/GenBank/DDBJ whole genome shotgun (WGS) entry which is preliminary data.</text>
</comment>
<sequence length="296" mass="33821">MDVIVTQVIVPFLDDLLALRLYAIKHMQGTENPAALPVIVMCNDFCGVQEMLLPDIAQFFAKNGFAVVTFDYRGFGHSTGERGRLITAHQQEDIRAVLNWIHQHPQLDEHSVSLWGTGLGGAHAFCVAYRNAQVRCVVSQMPLLDGPALVSRGMTAEARKNLSQALQERARLQRIEGRELWVPISRLIRDRSSRQFYCQQRRACPAMVTRMPYLTLRELLHFRVAPYAAGVHQPTLMMISQYDDMIPMDQVNEVYEGLNGVKYLYRVAGAARYDLYRSPWREEVLSAQISWFNEHI</sequence>
<dbReference type="Pfam" id="PF02129">
    <property type="entry name" value="Peptidase_S15"/>
    <property type="match status" value="1"/>
</dbReference>
<accession>A0ABU8DIG1</accession>
<proteinExistence type="inferred from homology"/>
<dbReference type="PANTHER" id="PTHR22946:SF9">
    <property type="entry name" value="POLYKETIDE TRANSFERASE AF380"/>
    <property type="match status" value="1"/>
</dbReference>
<dbReference type="Proteomes" id="UP001306592">
    <property type="component" value="Unassembled WGS sequence"/>
</dbReference>
<dbReference type="EMBL" id="JBANEI010000013">
    <property type="protein sequence ID" value="MEI2683306.1"/>
    <property type="molecule type" value="Genomic_DNA"/>
</dbReference>
<keyword evidence="1 4" id="KW-0378">Hydrolase</keyword>
<dbReference type="PANTHER" id="PTHR22946">
    <property type="entry name" value="DIENELACTONE HYDROLASE DOMAIN-CONTAINING PROTEIN-RELATED"/>
    <property type="match status" value="1"/>
</dbReference>
<dbReference type="InterPro" id="IPR029058">
    <property type="entry name" value="AB_hydrolase_fold"/>
</dbReference>
<feature type="domain" description="Xaa-Pro dipeptidyl-peptidase-like" evidence="3">
    <location>
        <begin position="36"/>
        <end position="263"/>
    </location>
</feature>
<dbReference type="InterPro" id="IPR050261">
    <property type="entry name" value="FrsA_esterase"/>
</dbReference>
<evidence type="ECO:0000313" key="4">
    <source>
        <dbReference type="EMBL" id="MEI2683306.1"/>
    </source>
</evidence>
<dbReference type="RefSeq" id="WP_191150189.1">
    <property type="nucleotide sequence ID" value="NZ_JACXBP010000009.1"/>
</dbReference>
<evidence type="ECO:0000256" key="2">
    <source>
        <dbReference type="ARBA" id="ARBA00038115"/>
    </source>
</evidence>
<dbReference type="SUPFAM" id="SSF53474">
    <property type="entry name" value="alpha/beta-Hydrolases"/>
    <property type="match status" value="1"/>
</dbReference>
<dbReference type="InterPro" id="IPR000383">
    <property type="entry name" value="Xaa-Pro-like_dom"/>
</dbReference>
<evidence type="ECO:0000313" key="5">
    <source>
        <dbReference type="Proteomes" id="UP001306592"/>
    </source>
</evidence>
<dbReference type="Gene3D" id="3.40.50.1820">
    <property type="entry name" value="alpha/beta hydrolase"/>
    <property type="match status" value="1"/>
</dbReference>
<organism evidence="4 5">
    <name type="scientific">Erwinia aphidicola</name>
    <dbReference type="NCBI Taxonomy" id="68334"/>
    <lineage>
        <taxon>Bacteria</taxon>
        <taxon>Pseudomonadati</taxon>
        <taxon>Pseudomonadota</taxon>
        <taxon>Gammaproteobacteria</taxon>
        <taxon>Enterobacterales</taxon>
        <taxon>Erwiniaceae</taxon>
        <taxon>Erwinia</taxon>
    </lineage>
</organism>
<evidence type="ECO:0000256" key="1">
    <source>
        <dbReference type="ARBA" id="ARBA00022801"/>
    </source>
</evidence>
<dbReference type="GO" id="GO:0016787">
    <property type="term" value="F:hydrolase activity"/>
    <property type="evidence" value="ECO:0007669"/>
    <property type="project" value="UniProtKB-KW"/>
</dbReference>
<reference evidence="4 5" key="1">
    <citation type="submission" date="2024-02" db="EMBL/GenBank/DDBJ databases">
        <title>First report Erwinia aphidicola in onion in Chile.</title>
        <authorList>
            <person name="Valenzuela M."/>
            <person name="Pena M."/>
            <person name="Dutta B."/>
        </authorList>
    </citation>
    <scope>NUCLEOTIDE SEQUENCE [LARGE SCALE GENOMIC DNA]</scope>
    <source>
        <strain evidence="4 5">QCJ3A</strain>
    </source>
</reference>
<gene>
    <name evidence="4" type="ORF">V8N49_16790</name>
</gene>
<evidence type="ECO:0000259" key="3">
    <source>
        <dbReference type="Pfam" id="PF02129"/>
    </source>
</evidence>